<comment type="subcellular location">
    <subcellularLocation>
        <location evidence="1">Cell membrane</location>
        <topology evidence="1">Multi-pass membrane protein</topology>
    </subcellularLocation>
</comment>
<evidence type="ECO:0000259" key="7">
    <source>
        <dbReference type="Pfam" id="PF08378"/>
    </source>
</evidence>
<keyword evidence="2" id="KW-1003">Cell membrane</keyword>
<dbReference type="InterPro" id="IPR011528">
    <property type="entry name" value="NERD"/>
</dbReference>
<evidence type="ECO:0000313" key="10">
    <source>
        <dbReference type="Proteomes" id="UP000320055"/>
    </source>
</evidence>
<feature type="domain" description="NERD" evidence="7">
    <location>
        <begin position="573"/>
        <end position="678"/>
    </location>
</feature>
<proteinExistence type="predicted"/>
<evidence type="ECO:0000256" key="1">
    <source>
        <dbReference type="ARBA" id="ARBA00004651"/>
    </source>
</evidence>
<dbReference type="InterPro" id="IPR019476">
    <property type="entry name" value="T4SS_TraD_DNA-bd"/>
</dbReference>
<dbReference type="SUPFAM" id="SSF52540">
    <property type="entry name" value="P-loop containing nucleoside triphosphate hydrolases"/>
    <property type="match status" value="1"/>
</dbReference>
<reference evidence="9 10" key="1">
    <citation type="submission" date="2019-01" db="EMBL/GenBank/DDBJ databases">
        <authorList>
            <person name="Brito A."/>
        </authorList>
    </citation>
    <scope>NUCLEOTIDE SEQUENCE [LARGE SCALE GENOMIC DNA]</scope>
    <source>
        <strain evidence="9">1</strain>
    </source>
</reference>
<dbReference type="InterPro" id="IPR027417">
    <property type="entry name" value="P-loop_NTPase"/>
</dbReference>
<dbReference type="InterPro" id="IPR051539">
    <property type="entry name" value="T4SS-coupling_protein"/>
</dbReference>
<evidence type="ECO:0000256" key="2">
    <source>
        <dbReference type="ARBA" id="ARBA00022475"/>
    </source>
</evidence>
<feature type="domain" description="Type IV secretion system coupling protein TraD DNA-binding" evidence="8">
    <location>
        <begin position="104"/>
        <end position="478"/>
    </location>
</feature>
<feature type="transmembrane region" description="Helical" evidence="6">
    <location>
        <begin position="9"/>
        <end position="31"/>
    </location>
</feature>
<dbReference type="AlphaFoldDB" id="A0A563W276"/>
<protein>
    <submittedName>
        <fullName evidence="9">Uncharacterized protein</fullName>
    </submittedName>
</protein>
<keyword evidence="5 6" id="KW-0472">Membrane</keyword>
<gene>
    <name evidence="9" type="ORF">H1P_6410007</name>
</gene>
<accession>A0A563W276</accession>
<evidence type="ECO:0000256" key="5">
    <source>
        <dbReference type="ARBA" id="ARBA00023136"/>
    </source>
</evidence>
<evidence type="ECO:0000259" key="8">
    <source>
        <dbReference type="Pfam" id="PF10412"/>
    </source>
</evidence>
<dbReference type="PANTHER" id="PTHR37937:SF1">
    <property type="entry name" value="CONJUGATIVE TRANSFER: DNA TRANSPORT"/>
    <property type="match status" value="1"/>
</dbReference>
<dbReference type="PANTHER" id="PTHR37937">
    <property type="entry name" value="CONJUGATIVE TRANSFER: DNA TRANSPORT"/>
    <property type="match status" value="1"/>
</dbReference>
<evidence type="ECO:0000256" key="3">
    <source>
        <dbReference type="ARBA" id="ARBA00022692"/>
    </source>
</evidence>
<dbReference type="CDD" id="cd01127">
    <property type="entry name" value="TrwB_TraG_TraD_VirD4"/>
    <property type="match status" value="1"/>
</dbReference>
<dbReference type="EMBL" id="CAACVJ010000603">
    <property type="protein sequence ID" value="VEP17776.1"/>
    <property type="molecule type" value="Genomic_DNA"/>
</dbReference>
<dbReference type="RefSeq" id="WP_144876187.1">
    <property type="nucleotide sequence ID" value="NZ_LR214373.1"/>
</dbReference>
<feature type="transmembrane region" description="Helical" evidence="6">
    <location>
        <begin position="543"/>
        <end position="561"/>
    </location>
</feature>
<dbReference type="Pfam" id="PF08378">
    <property type="entry name" value="NERD"/>
    <property type="match status" value="1"/>
</dbReference>
<dbReference type="Pfam" id="PF10412">
    <property type="entry name" value="TrwB_AAD_bind"/>
    <property type="match status" value="1"/>
</dbReference>
<evidence type="ECO:0000256" key="4">
    <source>
        <dbReference type="ARBA" id="ARBA00022989"/>
    </source>
</evidence>
<dbReference type="GO" id="GO:0005886">
    <property type="term" value="C:plasma membrane"/>
    <property type="evidence" value="ECO:0007669"/>
    <property type="project" value="UniProtKB-SubCell"/>
</dbReference>
<keyword evidence="3 6" id="KW-0812">Transmembrane</keyword>
<dbReference type="Proteomes" id="UP000320055">
    <property type="component" value="Unassembled WGS sequence"/>
</dbReference>
<feature type="transmembrane region" description="Helical" evidence="6">
    <location>
        <begin position="513"/>
        <end position="537"/>
    </location>
</feature>
<sequence>MQPYRVTKWIFSLILALGASAIASIVTRHIYPQLDPLFLYSLASLTLLSSFTFLIIKGRTIDRITRGTQLVSSKEFNRRVRGDGVYIPNKIHYPFPLNLFLKTKIVNLSIPQENEFEHILMVGDSGSGKSALQHTLLYQIAQRTGERVLIYDPSLEFWEKHGNLSRGDVLLHPGSELCPHWSIPDEVRSQIDATALAKSLLPDQKEGERNWWDISPKLVLVRLLLKLKEINGCQETLLRWFTDTQMIHDVVENTHAAIVISKESPDQKNGVIGSLVTIADSLCLLPPDDGRPKFSFTNWVQNGKGWVFIGTSGAGERDALLPLISAWLDTGFNRLMEKKGGTPTWCFVDELASLQRLPKLATATYEGRKYGMKFVMGFQGRSQIENLYGKQSEAILSMPGARIFLKTKESSAAEWIANNIGKPERERELESYSSALALTKQGNDSVSVRTDTRIDYLILPNEIQNLKKMHGYLRFDEVVVPISFPYPNPKDFVNPSSPSSAIRQMEAERNTGALLYLIMGSIIAVLLAYCYHLVYIANNNPHWLIKLTLLVLIGIVARLFSSESKNASNAKQGADGEEIIFRLLVENLADRGWKFRFNEMIGKNWDVDVIAIAPSGRVFVIDVKSHKGTKVVTNNGLHRRYGSQNYEFNKCFLKSVKAQAAKVAKQLNRNWVTPVICFANGEIEYQDNVLDPQGVIVLGGQDLIEDLEAIEHSFARTKLAC</sequence>
<name>A0A563W276_9CYAN</name>
<feature type="transmembrane region" description="Helical" evidence="6">
    <location>
        <begin position="37"/>
        <end position="56"/>
    </location>
</feature>
<evidence type="ECO:0000256" key="6">
    <source>
        <dbReference type="SAM" id="Phobius"/>
    </source>
</evidence>
<keyword evidence="10" id="KW-1185">Reference proteome</keyword>
<dbReference type="Gene3D" id="3.40.50.300">
    <property type="entry name" value="P-loop containing nucleotide triphosphate hydrolases"/>
    <property type="match status" value="2"/>
</dbReference>
<keyword evidence="4 6" id="KW-1133">Transmembrane helix</keyword>
<dbReference type="OrthoDB" id="489858at2"/>
<organism evidence="9 10">
    <name type="scientific">Hyella patelloides LEGE 07179</name>
    <dbReference type="NCBI Taxonomy" id="945734"/>
    <lineage>
        <taxon>Bacteria</taxon>
        <taxon>Bacillati</taxon>
        <taxon>Cyanobacteriota</taxon>
        <taxon>Cyanophyceae</taxon>
        <taxon>Pleurocapsales</taxon>
        <taxon>Hyellaceae</taxon>
        <taxon>Hyella</taxon>
    </lineage>
</organism>
<evidence type="ECO:0000313" key="9">
    <source>
        <dbReference type="EMBL" id="VEP17776.1"/>
    </source>
</evidence>